<evidence type="ECO:0000313" key="10">
    <source>
        <dbReference type="EMBL" id="KAF5954557.1"/>
    </source>
</evidence>
<dbReference type="Gene3D" id="1.10.630.10">
    <property type="entry name" value="Cytochrome P450"/>
    <property type="match status" value="1"/>
</dbReference>
<dbReference type="GO" id="GO:0016020">
    <property type="term" value="C:membrane"/>
    <property type="evidence" value="ECO:0007669"/>
    <property type="project" value="UniProtKB-SubCell"/>
</dbReference>
<keyword evidence="7" id="KW-0408">Iron</keyword>
<protein>
    <recommendedName>
        <fullName evidence="12">Cinnamate 4-hydroxylase</fullName>
    </recommendedName>
</protein>
<keyword evidence="4" id="KW-0349">Heme</keyword>
<dbReference type="GO" id="GO:0016710">
    <property type="term" value="F:trans-cinnamate 4-monooxygenase activity"/>
    <property type="evidence" value="ECO:0007669"/>
    <property type="project" value="TreeGrafter"/>
</dbReference>
<proteinExistence type="inferred from homology"/>
<keyword evidence="9" id="KW-0472">Membrane</keyword>
<evidence type="ECO:0000256" key="8">
    <source>
        <dbReference type="ARBA" id="ARBA00023033"/>
    </source>
</evidence>
<evidence type="ECO:0000256" key="9">
    <source>
        <dbReference type="SAM" id="Phobius"/>
    </source>
</evidence>
<dbReference type="GO" id="GO:0005506">
    <property type="term" value="F:iron ion binding"/>
    <property type="evidence" value="ECO:0007669"/>
    <property type="project" value="InterPro"/>
</dbReference>
<evidence type="ECO:0000256" key="5">
    <source>
        <dbReference type="ARBA" id="ARBA00022723"/>
    </source>
</evidence>
<keyword evidence="11" id="KW-1185">Reference proteome</keyword>
<comment type="cofactor">
    <cofactor evidence="1">
        <name>heme</name>
        <dbReference type="ChEBI" id="CHEBI:30413"/>
    </cofactor>
</comment>
<reference evidence="11" key="1">
    <citation type="journal article" date="2020" name="Nat. Commun.">
        <title>Genome assembly of wild tea tree DASZ reveals pedigree and selection history of tea varieties.</title>
        <authorList>
            <person name="Zhang W."/>
            <person name="Zhang Y."/>
            <person name="Qiu H."/>
            <person name="Guo Y."/>
            <person name="Wan H."/>
            <person name="Zhang X."/>
            <person name="Scossa F."/>
            <person name="Alseekh S."/>
            <person name="Zhang Q."/>
            <person name="Wang P."/>
            <person name="Xu L."/>
            <person name="Schmidt M.H."/>
            <person name="Jia X."/>
            <person name="Li D."/>
            <person name="Zhu A."/>
            <person name="Guo F."/>
            <person name="Chen W."/>
            <person name="Ni D."/>
            <person name="Usadel B."/>
            <person name="Fernie A.R."/>
            <person name="Wen W."/>
        </authorList>
    </citation>
    <scope>NUCLEOTIDE SEQUENCE [LARGE SCALE GENOMIC DNA]</scope>
    <source>
        <strain evidence="11">cv. G240</strain>
    </source>
</reference>
<comment type="subcellular location">
    <subcellularLocation>
        <location evidence="2">Membrane</location>
        <topology evidence="2">Single-pass membrane protein</topology>
    </subcellularLocation>
</comment>
<evidence type="ECO:0008006" key="12">
    <source>
        <dbReference type="Google" id="ProtNLM"/>
    </source>
</evidence>
<dbReference type="Pfam" id="PF00067">
    <property type="entry name" value="p450"/>
    <property type="match status" value="1"/>
</dbReference>
<comment type="caution">
    <text evidence="10">The sequence shown here is derived from an EMBL/GenBank/DDBJ whole genome shotgun (WGS) entry which is preliminary data.</text>
</comment>
<accession>A0A7J7HQ38</accession>
<evidence type="ECO:0000256" key="7">
    <source>
        <dbReference type="ARBA" id="ARBA00023004"/>
    </source>
</evidence>
<comment type="similarity">
    <text evidence="3">Belongs to the cytochrome P450 family.</text>
</comment>
<dbReference type="PANTHER" id="PTHR47948">
    <property type="entry name" value="TRANS-CINNAMATE 4-MONOOXYGENASE"/>
    <property type="match status" value="1"/>
</dbReference>
<evidence type="ECO:0000256" key="6">
    <source>
        <dbReference type="ARBA" id="ARBA00023002"/>
    </source>
</evidence>
<name>A0A7J7HQ38_CAMSI</name>
<keyword evidence="5" id="KW-0479">Metal-binding</keyword>
<dbReference type="GO" id="GO:0020037">
    <property type="term" value="F:heme binding"/>
    <property type="evidence" value="ECO:0007669"/>
    <property type="project" value="InterPro"/>
</dbReference>
<dbReference type="SUPFAM" id="SSF48264">
    <property type="entry name" value="Cytochrome P450"/>
    <property type="match status" value="1"/>
</dbReference>
<dbReference type="InterPro" id="IPR001128">
    <property type="entry name" value="Cyt_P450"/>
</dbReference>
<evidence type="ECO:0000256" key="3">
    <source>
        <dbReference type="ARBA" id="ARBA00010617"/>
    </source>
</evidence>
<dbReference type="Proteomes" id="UP000593564">
    <property type="component" value="Unassembled WGS sequence"/>
</dbReference>
<dbReference type="InterPro" id="IPR036396">
    <property type="entry name" value="Cyt_P450_sf"/>
</dbReference>
<sequence length="97" mass="10982">MDLLLLEKTLIALFIAVVLAITISKLRGKRFKLPPGPIPIPIFGNWLQVGDDLNHRNLTDLAKKFGQIFMLRMGQRNCTESKYFGKPVFLSSKLLLV</sequence>
<organism evidence="10 11">
    <name type="scientific">Camellia sinensis</name>
    <name type="common">Tea plant</name>
    <name type="synonym">Thea sinensis</name>
    <dbReference type="NCBI Taxonomy" id="4442"/>
    <lineage>
        <taxon>Eukaryota</taxon>
        <taxon>Viridiplantae</taxon>
        <taxon>Streptophyta</taxon>
        <taxon>Embryophyta</taxon>
        <taxon>Tracheophyta</taxon>
        <taxon>Spermatophyta</taxon>
        <taxon>Magnoliopsida</taxon>
        <taxon>eudicotyledons</taxon>
        <taxon>Gunneridae</taxon>
        <taxon>Pentapetalae</taxon>
        <taxon>asterids</taxon>
        <taxon>Ericales</taxon>
        <taxon>Theaceae</taxon>
        <taxon>Camellia</taxon>
    </lineage>
</organism>
<feature type="transmembrane region" description="Helical" evidence="9">
    <location>
        <begin position="6"/>
        <end position="23"/>
    </location>
</feature>
<evidence type="ECO:0000256" key="1">
    <source>
        <dbReference type="ARBA" id="ARBA00001971"/>
    </source>
</evidence>
<reference evidence="10 11" key="2">
    <citation type="submission" date="2020-07" db="EMBL/GenBank/DDBJ databases">
        <title>Genome assembly of wild tea tree DASZ reveals pedigree and selection history of tea varieties.</title>
        <authorList>
            <person name="Zhang W."/>
        </authorList>
    </citation>
    <scope>NUCLEOTIDE SEQUENCE [LARGE SCALE GENOMIC DNA]</scope>
    <source>
        <strain evidence="11">cv. G240</strain>
        <tissue evidence="10">Leaf</tissue>
    </source>
</reference>
<keyword evidence="6" id="KW-0560">Oxidoreductase</keyword>
<dbReference type="AlphaFoldDB" id="A0A7J7HQ38"/>
<evidence type="ECO:0000256" key="4">
    <source>
        <dbReference type="ARBA" id="ARBA00022617"/>
    </source>
</evidence>
<gene>
    <name evidence="10" type="ORF">HYC85_007413</name>
</gene>
<evidence type="ECO:0000313" key="11">
    <source>
        <dbReference type="Proteomes" id="UP000593564"/>
    </source>
</evidence>
<keyword evidence="9" id="KW-1133">Transmembrane helix</keyword>
<keyword evidence="8" id="KW-0503">Monooxygenase</keyword>
<dbReference type="GO" id="GO:0009808">
    <property type="term" value="P:lignin metabolic process"/>
    <property type="evidence" value="ECO:0007669"/>
    <property type="project" value="TreeGrafter"/>
</dbReference>
<dbReference type="PANTHER" id="PTHR47948:SF4">
    <property type="entry name" value="TRANS-CINNAMATE 4-MONOOXYGENASE"/>
    <property type="match status" value="1"/>
</dbReference>
<dbReference type="EMBL" id="JACBKZ010000003">
    <property type="protein sequence ID" value="KAF5954557.1"/>
    <property type="molecule type" value="Genomic_DNA"/>
</dbReference>
<evidence type="ECO:0000256" key="2">
    <source>
        <dbReference type="ARBA" id="ARBA00004167"/>
    </source>
</evidence>
<keyword evidence="9" id="KW-0812">Transmembrane</keyword>